<keyword evidence="1" id="KW-1133">Transmembrane helix</keyword>
<dbReference type="GeneID" id="24405028"/>
<name>A0A0E3HGP6_9CAUD</name>
<dbReference type="EMBL" id="KJ019082">
    <property type="protein sequence ID" value="AIX26902.1"/>
    <property type="molecule type" value="Genomic_DNA"/>
</dbReference>
<evidence type="ECO:0000313" key="2">
    <source>
        <dbReference type="EMBL" id="AIX26902.1"/>
    </source>
</evidence>
<keyword evidence="1" id="KW-0472">Membrane</keyword>
<accession>A0A0E3HGP6</accession>
<feature type="transmembrane region" description="Helical" evidence="1">
    <location>
        <begin position="46"/>
        <end position="66"/>
    </location>
</feature>
<sequence>MTVTTEDGGRTNMWATEPRMYVDPTEAERYGYETHADRAEKANGRWAMLGIIAGAISYAITGNFFFGVA</sequence>
<evidence type="ECO:0000313" key="3">
    <source>
        <dbReference type="Proteomes" id="UP000033009"/>
    </source>
</evidence>
<dbReference type="SUPFAM" id="SSF103511">
    <property type="entry name" value="Chlorophyll a-b binding protein"/>
    <property type="match status" value="1"/>
</dbReference>
<dbReference type="KEGG" id="vg:24405028"/>
<organism evidence="2 3">
    <name type="scientific">Synechococcus phage ACG-2014i</name>
    <dbReference type="NCBI Taxonomy" id="1493513"/>
    <lineage>
        <taxon>Viruses</taxon>
        <taxon>Duplodnaviria</taxon>
        <taxon>Heunggongvirae</taxon>
        <taxon>Uroviricota</taxon>
        <taxon>Caudoviricetes</taxon>
        <taxon>Pantevenvirales</taxon>
        <taxon>Kyanoviridae</taxon>
        <taxon>Chalconvirus</taxon>
        <taxon>Chalconvirus acg2014i</taxon>
    </lineage>
</organism>
<keyword evidence="3" id="KW-1185">Reference proteome</keyword>
<protein>
    <submittedName>
        <fullName evidence="2">High light inducible protein</fullName>
    </submittedName>
</protein>
<keyword evidence="1" id="KW-0812">Transmembrane</keyword>
<gene>
    <name evidence="2" type="ORF">Syn7803US120_181</name>
</gene>
<proteinExistence type="predicted"/>
<dbReference type="RefSeq" id="YP_009140970.1">
    <property type="nucleotide sequence ID" value="NC_027132.1"/>
</dbReference>
<dbReference type="Proteomes" id="UP000033009">
    <property type="component" value="Segment"/>
</dbReference>
<evidence type="ECO:0000256" key="1">
    <source>
        <dbReference type="SAM" id="Phobius"/>
    </source>
</evidence>
<reference evidence="2 3" key="1">
    <citation type="submission" date="2013-12" db="EMBL/GenBank/DDBJ databases">
        <title>Ecological redundancy of diverse viral populations within a natural community.</title>
        <authorList>
            <person name="Gregory A.C."/>
            <person name="LaButti K."/>
            <person name="Copeland A."/>
            <person name="Woyke T."/>
            <person name="Sullivan M.B."/>
        </authorList>
    </citation>
    <scope>NUCLEOTIDE SEQUENCE [LARGE SCALE GENOMIC DNA]</scope>
    <source>
        <strain evidence="2">Syn7803US120</strain>
    </source>
</reference>